<evidence type="ECO:0000313" key="2">
    <source>
        <dbReference type="EMBL" id="TVU50450.1"/>
    </source>
</evidence>
<reference evidence="2 3" key="1">
    <citation type="journal article" date="2019" name="Sci. Rep.">
        <title>A high-quality genome of Eragrostis curvula grass provides insights into Poaceae evolution and supports new strategies to enhance forage quality.</title>
        <authorList>
            <person name="Carballo J."/>
            <person name="Santos B.A.C.M."/>
            <person name="Zappacosta D."/>
            <person name="Garbus I."/>
            <person name="Selva J.P."/>
            <person name="Gallo C.A."/>
            <person name="Diaz A."/>
            <person name="Albertini E."/>
            <person name="Caccamo M."/>
            <person name="Echenique V."/>
        </authorList>
    </citation>
    <scope>NUCLEOTIDE SEQUENCE [LARGE SCALE GENOMIC DNA]</scope>
    <source>
        <strain evidence="3">cv. Victoria</strain>
        <tissue evidence="2">Leaf</tissue>
    </source>
</reference>
<keyword evidence="3" id="KW-1185">Reference proteome</keyword>
<dbReference type="AlphaFoldDB" id="A0A5J9WST7"/>
<sequence>MLAGPLVSHLPLTVRVGDLPPRRRRSPEPRSALLHRSSPAPRPEKRAPLLSRHVVGIEFLPAADFHRRDELFASDRHSGLLHDATLHAGVASDLVKLQGLRVHLPVDHCKLASSPDFRHRRSLVADPSPTFPASSKPSSLDLLWQDLCGPVCGSDLVVTETTPEPLDFQLPEEQTQEVQEEQPQQDTDPADPVSYTPEPGKPRCGLGSTFIPDSTGGGGQWDGQLPFGWTAHWETEE</sequence>
<organism evidence="2 3">
    <name type="scientific">Eragrostis curvula</name>
    <name type="common">weeping love grass</name>
    <dbReference type="NCBI Taxonomy" id="38414"/>
    <lineage>
        <taxon>Eukaryota</taxon>
        <taxon>Viridiplantae</taxon>
        <taxon>Streptophyta</taxon>
        <taxon>Embryophyta</taxon>
        <taxon>Tracheophyta</taxon>
        <taxon>Spermatophyta</taxon>
        <taxon>Magnoliopsida</taxon>
        <taxon>Liliopsida</taxon>
        <taxon>Poales</taxon>
        <taxon>Poaceae</taxon>
        <taxon>PACMAD clade</taxon>
        <taxon>Chloridoideae</taxon>
        <taxon>Eragrostideae</taxon>
        <taxon>Eragrostidinae</taxon>
        <taxon>Eragrostis</taxon>
    </lineage>
</organism>
<dbReference type="Proteomes" id="UP000324897">
    <property type="component" value="Chromosome 6"/>
</dbReference>
<name>A0A5J9WST7_9POAL</name>
<accession>A0A5J9WST7</accession>
<protein>
    <submittedName>
        <fullName evidence="2">Uncharacterized protein</fullName>
    </submittedName>
</protein>
<dbReference type="EMBL" id="RWGY01000002">
    <property type="protein sequence ID" value="TVU50450.1"/>
    <property type="molecule type" value="Genomic_DNA"/>
</dbReference>
<feature type="region of interest" description="Disordered" evidence="1">
    <location>
        <begin position="18"/>
        <end position="47"/>
    </location>
</feature>
<feature type="region of interest" description="Disordered" evidence="1">
    <location>
        <begin position="172"/>
        <end position="237"/>
    </location>
</feature>
<feature type="non-terminal residue" evidence="2">
    <location>
        <position position="1"/>
    </location>
</feature>
<proteinExistence type="predicted"/>
<evidence type="ECO:0000256" key="1">
    <source>
        <dbReference type="SAM" id="MobiDB-lite"/>
    </source>
</evidence>
<evidence type="ECO:0000313" key="3">
    <source>
        <dbReference type="Proteomes" id="UP000324897"/>
    </source>
</evidence>
<dbReference type="Gramene" id="TVU50450">
    <property type="protein sequence ID" value="TVU50450"/>
    <property type="gene ID" value="EJB05_01821"/>
</dbReference>
<comment type="caution">
    <text evidence="2">The sequence shown here is derived from an EMBL/GenBank/DDBJ whole genome shotgun (WGS) entry which is preliminary data.</text>
</comment>
<gene>
    <name evidence="2" type="ORF">EJB05_01821</name>
</gene>